<dbReference type="EMBL" id="JBHSCW010000006">
    <property type="protein sequence ID" value="MFC4352136.1"/>
    <property type="molecule type" value="Genomic_DNA"/>
</dbReference>
<sequence length="563" mass="64825">MKVLMTLMHSDIELAAYQGVSWADAPFFYASRKRLGELQQASTEEARVQVKQAIYEDFLQNLDVQSGTGDSSRLTVFGRFHSSADSMTQIRPDFLWDRDYELLVDENNATLLMPSGRICAEDLRVCPGAEWGFLDADVHPTKRHTFADLLRLWFDSEIWWQTEWQRSTSQDEIRWHIMEYFRYLLDEQNLLKLQGSIQFPGDGIPERSVSTLPNELLLAALEDWAMNSDSPDLSYSLERYMEKSWRSLRLLPVYLANPEDTERVGVFSIRFNNVGVLSGLNWWSVCRDYSSSEAQEKLDNIDDEFLKLSTEYKNARPLWDDTIDPIYPSWAQPNFNSTLRPEPEDMTALAFSSVISGGGAWIEKTWAKDFSHRWMVLEDERDNIWLQMEQDLLSLLESGHLRAWGYDGRSDEPRPFLAESLKAACPSSHEPSSFNADYWLLNDGVRAKLLRFFSTDTKEHRSVQTRRKRATKHEVKERRLAEAKILSALFESDSTFREASAEALAGHLLQELPSRTYTIGIDQVKADIYTISEKKGGVWCIDSRYYSRNSSSASGRPGRNESV</sequence>
<gene>
    <name evidence="1" type="ORF">ACFOW6_11345</name>
</gene>
<evidence type="ECO:0000313" key="1">
    <source>
        <dbReference type="EMBL" id="MFC4352136.1"/>
    </source>
</evidence>
<comment type="caution">
    <text evidence="1">The sequence shown here is derived from an EMBL/GenBank/DDBJ whole genome shotgun (WGS) entry which is preliminary data.</text>
</comment>
<dbReference type="RefSeq" id="WP_382422486.1">
    <property type="nucleotide sequence ID" value="NZ_JBHSCW010000006.1"/>
</dbReference>
<accession>A0ABV8UMW6</accession>
<proteinExistence type="predicted"/>
<dbReference type="Proteomes" id="UP001595799">
    <property type="component" value="Unassembled WGS sequence"/>
</dbReference>
<keyword evidence="2" id="KW-1185">Reference proteome</keyword>
<organism evidence="1 2">
    <name type="scientific">Fodinicurvata halophila</name>
    <dbReference type="NCBI Taxonomy" id="1419723"/>
    <lineage>
        <taxon>Bacteria</taxon>
        <taxon>Pseudomonadati</taxon>
        <taxon>Pseudomonadota</taxon>
        <taxon>Alphaproteobacteria</taxon>
        <taxon>Rhodospirillales</taxon>
        <taxon>Rhodovibrionaceae</taxon>
        <taxon>Fodinicurvata</taxon>
    </lineage>
</organism>
<reference evidence="2" key="1">
    <citation type="journal article" date="2019" name="Int. J. Syst. Evol. Microbiol.">
        <title>The Global Catalogue of Microorganisms (GCM) 10K type strain sequencing project: providing services to taxonomists for standard genome sequencing and annotation.</title>
        <authorList>
            <consortium name="The Broad Institute Genomics Platform"/>
            <consortium name="The Broad Institute Genome Sequencing Center for Infectious Disease"/>
            <person name="Wu L."/>
            <person name="Ma J."/>
        </authorList>
    </citation>
    <scope>NUCLEOTIDE SEQUENCE [LARGE SCALE GENOMIC DNA]</scope>
    <source>
        <strain evidence="2">CECT 8472</strain>
    </source>
</reference>
<protein>
    <submittedName>
        <fullName evidence="1">Uncharacterized protein</fullName>
    </submittedName>
</protein>
<name>A0ABV8UMW6_9PROT</name>
<evidence type="ECO:0000313" key="2">
    <source>
        <dbReference type="Proteomes" id="UP001595799"/>
    </source>
</evidence>